<comment type="function">
    <text evidence="7">Required for disulfide bond formation in some periplasmic proteins. Acts by transferring its disulfide bond to other proteins and is reduced in the process.</text>
</comment>
<comment type="subcellular location">
    <subcellularLocation>
        <location evidence="1 7">Periplasm</location>
    </subcellularLocation>
</comment>
<dbReference type="SUPFAM" id="SSF52833">
    <property type="entry name" value="Thioredoxin-like"/>
    <property type="match status" value="1"/>
</dbReference>
<evidence type="ECO:0000256" key="5">
    <source>
        <dbReference type="ARBA" id="ARBA00023157"/>
    </source>
</evidence>
<feature type="signal peptide" evidence="7">
    <location>
        <begin position="1"/>
        <end position="25"/>
    </location>
</feature>
<dbReference type="Pfam" id="PF13098">
    <property type="entry name" value="Thioredoxin_2"/>
    <property type="match status" value="1"/>
</dbReference>
<dbReference type="InterPro" id="IPR018950">
    <property type="entry name" value="DiS-bond_isomerase_DsbC/G_N"/>
</dbReference>
<name>A0A103R5L6_9BURK</name>
<dbReference type="PANTHER" id="PTHR35272">
    <property type="entry name" value="THIOL:DISULFIDE INTERCHANGE PROTEIN DSBC-RELATED"/>
    <property type="match status" value="1"/>
</dbReference>
<dbReference type="EMBL" id="LOXM01000185">
    <property type="protein sequence ID" value="KVG61650.1"/>
    <property type="molecule type" value="Genomic_DNA"/>
</dbReference>
<gene>
    <name evidence="11" type="ORF">WJ33_31220</name>
</gene>
<keyword evidence="5" id="KW-1015">Disulfide bond</keyword>
<proteinExistence type="inferred from homology"/>
<protein>
    <recommendedName>
        <fullName evidence="7">Thiol:disulfide interchange protein</fullName>
    </recommendedName>
</protein>
<dbReference type="Proteomes" id="UP000064029">
    <property type="component" value="Unassembled WGS sequence"/>
</dbReference>
<reference evidence="11 12" key="1">
    <citation type="submission" date="2015-11" db="EMBL/GenBank/DDBJ databases">
        <title>Expanding the genomic diversity of Burkholderia species for the development of highly accurate diagnostics.</title>
        <authorList>
            <person name="Sahl J."/>
            <person name="Keim P."/>
            <person name="Wagner D."/>
        </authorList>
    </citation>
    <scope>NUCLEOTIDE SEQUENCE [LARGE SCALE GENOMIC DNA]</scope>
    <source>
        <strain evidence="11 12">MSMB2036</strain>
    </source>
</reference>
<feature type="region of interest" description="Disordered" evidence="8">
    <location>
        <begin position="244"/>
        <end position="265"/>
    </location>
</feature>
<keyword evidence="3 7" id="KW-0732">Signal</keyword>
<dbReference type="PANTHER" id="PTHR35272:SF3">
    <property type="entry name" value="THIOL:DISULFIDE INTERCHANGE PROTEIN DSBC"/>
    <property type="match status" value="1"/>
</dbReference>
<feature type="compositionally biased region" description="Low complexity" evidence="8">
    <location>
        <begin position="254"/>
        <end position="265"/>
    </location>
</feature>
<feature type="chain" id="PRO_5010006175" description="Thiol:disulfide interchange protein" evidence="7">
    <location>
        <begin position="26"/>
        <end position="265"/>
    </location>
</feature>
<dbReference type="InterPro" id="IPR012336">
    <property type="entry name" value="Thioredoxin-like_fold"/>
</dbReference>
<evidence type="ECO:0000256" key="4">
    <source>
        <dbReference type="ARBA" id="ARBA00022764"/>
    </source>
</evidence>
<keyword evidence="11" id="KW-0413">Isomerase</keyword>
<dbReference type="AlphaFoldDB" id="A0A103R5L6"/>
<dbReference type="InterPro" id="IPR009094">
    <property type="entry name" value="DiS-bond_isomerase_DsbC/G_N_sf"/>
</dbReference>
<feature type="domain" description="Disulphide bond isomerase DsbC/G N-terminal" evidence="9">
    <location>
        <begin position="26"/>
        <end position="93"/>
    </location>
</feature>
<dbReference type="Gene3D" id="3.40.30.10">
    <property type="entry name" value="Glutaredoxin"/>
    <property type="match status" value="1"/>
</dbReference>
<keyword evidence="4 7" id="KW-0574">Periplasm</keyword>
<feature type="domain" description="Thioredoxin-like fold" evidence="10">
    <location>
        <begin position="117"/>
        <end position="239"/>
    </location>
</feature>
<evidence type="ECO:0000259" key="9">
    <source>
        <dbReference type="Pfam" id="PF10411"/>
    </source>
</evidence>
<dbReference type="GO" id="GO:0042597">
    <property type="term" value="C:periplasmic space"/>
    <property type="evidence" value="ECO:0007669"/>
    <property type="project" value="UniProtKB-SubCell"/>
</dbReference>
<evidence type="ECO:0000256" key="2">
    <source>
        <dbReference type="ARBA" id="ARBA00009813"/>
    </source>
</evidence>
<comment type="similarity">
    <text evidence="2 7">Belongs to the thioredoxin family. DsbC subfamily.</text>
</comment>
<evidence type="ECO:0000256" key="7">
    <source>
        <dbReference type="RuleBase" id="RU364038"/>
    </source>
</evidence>
<evidence type="ECO:0000256" key="8">
    <source>
        <dbReference type="SAM" id="MobiDB-lite"/>
    </source>
</evidence>
<comment type="caution">
    <text evidence="11">The sequence shown here is derived from an EMBL/GenBank/DDBJ whole genome shotgun (WGS) entry which is preliminary data.</text>
</comment>
<dbReference type="RefSeq" id="WP_059593205.1">
    <property type="nucleotide sequence ID" value="NZ_CP013415.1"/>
</dbReference>
<evidence type="ECO:0000256" key="3">
    <source>
        <dbReference type="ARBA" id="ARBA00022729"/>
    </source>
</evidence>
<evidence type="ECO:0000313" key="12">
    <source>
        <dbReference type="Proteomes" id="UP000064029"/>
    </source>
</evidence>
<dbReference type="SUPFAM" id="SSF54423">
    <property type="entry name" value="DsbC/DsbG N-terminal domain-like"/>
    <property type="match status" value="1"/>
</dbReference>
<dbReference type="InterPro" id="IPR036249">
    <property type="entry name" value="Thioredoxin-like_sf"/>
</dbReference>
<evidence type="ECO:0000256" key="1">
    <source>
        <dbReference type="ARBA" id="ARBA00004418"/>
    </source>
</evidence>
<evidence type="ECO:0000313" key="11">
    <source>
        <dbReference type="EMBL" id="KVG61650.1"/>
    </source>
</evidence>
<evidence type="ECO:0000256" key="6">
    <source>
        <dbReference type="ARBA" id="ARBA00023284"/>
    </source>
</evidence>
<dbReference type="InterPro" id="IPR033954">
    <property type="entry name" value="DiS-bond_Isoase_DsbC/G"/>
</dbReference>
<dbReference type="Pfam" id="PF10411">
    <property type="entry name" value="DsbC_N"/>
    <property type="match status" value="1"/>
</dbReference>
<dbReference type="GO" id="GO:0016853">
    <property type="term" value="F:isomerase activity"/>
    <property type="evidence" value="ECO:0007669"/>
    <property type="project" value="UniProtKB-KW"/>
</dbReference>
<evidence type="ECO:0000259" key="10">
    <source>
        <dbReference type="Pfam" id="PF13098"/>
    </source>
</evidence>
<sequence>MTNRIRPKRAIAAVTVGVLAASALAATADDSQSVAAHLASLYPNTPFRDVKPAPVAGLYEVTMGQNIAYTDASGQYFLFGHLFDMQNQVDLTEQTQAQGYKTQFPAQFLDHAIKTVHGNGKRVVAIFSDPDCPYCRAIEKELQRVDNVTIYTFLYPLESIHPGATNKSIRIQCATDPAKAWRDWMTSNRLPPLVACHHPINDNLVLGSRLGVTGTPTLIAEDGRMLPGAVSSTQLEAWLNAGQRVPSAGDQDSAAARAPAQGVAQ</sequence>
<dbReference type="InterPro" id="IPR051470">
    <property type="entry name" value="Thiol:disulfide_interchange"/>
</dbReference>
<organism evidence="11 12">
    <name type="scientific">Burkholderia ubonensis</name>
    <dbReference type="NCBI Taxonomy" id="101571"/>
    <lineage>
        <taxon>Bacteria</taxon>
        <taxon>Pseudomonadati</taxon>
        <taxon>Pseudomonadota</taxon>
        <taxon>Betaproteobacteria</taxon>
        <taxon>Burkholderiales</taxon>
        <taxon>Burkholderiaceae</taxon>
        <taxon>Burkholderia</taxon>
        <taxon>Burkholderia cepacia complex</taxon>
    </lineage>
</organism>
<dbReference type="CDD" id="cd03020">
    <property type="entry name" value="DsbA_DsbC_DsbG"/>
    <property type="match status" value="1"/>
</dbReference>
<keyword evidence="6 7" id="KW-0676">Redox-active center</keyword>
<dbReference type="Gene3D" id="3.10.450.70">
    <property type="entry name" value="Disulphide bond isomerase, DsbC/G, N-terminal"/>
    <property type="match status" value="1"/>
</dbReference>
<accession>A0A103R5L6</accession>